<dbReference type="NCBIfam" id="TIGR02937">
    <property type="entry name" value="sigma70-ECF"/>
    <property type="match status" value="1"/>
</dbReference>
<dbReference type="Pfam" id="PF04542">
    <property type="entry name" value="Sigma70_r2"/>
    <property type="match status" value="1"/>
</dbReference>
<dbReference type="NCBIfam" id="TIGR02957">
    <property type="entry name" value="SigX4"/>
    <property type="match status" value="1"/>
</dbReference>
<dbReference type="OrthoDB" id="6689546at2"/>
<evidence type="ECO:0000256" key="1">
    <source>
        <dbReference type="ARBA" id="ARBA00010641"/>
    </source>
</evidence>
<accession>A0A2P8DZ05</accession>
<comment type="subunit">
    <text evidence="2">Interacts transiently with the RNA polymerase catalytic core formed by RpoA, RpoB, RpoC and RpoZ (2 alpha, 1 beta, 1 beta' and 1 omega subunit) to form the RNA polymerase holoenzyme that can initiate transcription.</text>
</comment>
<dbReference type="InterPro" id="IPR052704">
    <property type="entry name" value="ECF_Sigma-70_Domain"/>
</dbReference>
<dbReference type="Gene3D" id="1.10.10.10">
    <property type="entry name" value="Winged helix-like DNA-binding domain superfamily/Winged helix DNA-binding domain"/>
    <property type="match status" value="1"/>
</dbReference>
<proteinExistence type="inferred from homology"/>
<dbReference type="SUPFAM" id="SSF88659">
    <property type="entry name" value="Sigma3 and sigma4 domains of RNA polymerase sigma factors"/>
    <property type="match status" value="1"/>
</dbReference>
<keyword evidence="3" id="KW-0805">Transcription regulation</keyword>
<keyword evidence="5" id="KW-0804">Transcription</keyword>
<comment type="similarity">
    <text evidence="1">Belongs to the sigma-70 factor family. ECF subfamily.</text>
</comment>
<evidence type="ECO:0000313" key="9">
    <source>
        <dbReference type="EMBL" id="PSL02452.1"/>
    </source>
</evidence>
<dbReference type="NCBIfam" id="NF007214">
    <property type="entry name" value="PRK09636.1"/>
    <property type="match status" value="1"/>
</dbReference>
<evidence type="ECO:0000256" key="4">
    <source>
        <dbReference type="ARBA" id="ARBA00023082"/>
    </source>
</evidence>
<dbReference type="InterPro" id="IPR036388">
    <property type="entry name" value="WH-like_DNA-bd_sf"/>
</dbReference>
<dbReference type="SUPFAM" id="SSF88946">
    <property type="entry name" value="Sigma2 domain of RNA polymerase sigma factors"/>
    <property type="match status" value="1"/>
</dbReference>
<dbReference type="RefSeq" id="WP_106537973.1">
    <property type="nucleotide sequence ID" value="NZ_PYGE01000010.1"/>
</dbReference>
<dbReference type="InterPro" id="IPR014303">
    <property type="entry name" value="RNA_pol_sigma-70_ECF"/>
</dbReference>
<dbReference type="InterPro" id="IPR013324">
    <property type="entry name" value="RNA_pol_sigma_r3/r4-like"/>
</dbReference>
<dbReference type="Pfam" id="PF12680">
    <property type="entry name" value="SnoaL_2"/>
    <property type="match status" value="1"/>
</dbReference>
<name>A0A2P8DZ05_9ACTN</name>
<dbReference type="AlphaFoldDB" id="A0A2P8DZ05"/>
<protein>
    <submittedName>
        <fullName evidence="9">RNA polymerase sigma-70 factor (ECF subfamily)</fullName>
    </submittedName>
</protein>
<evidence type="ECO:0000256" key="3">
    <source>
        <dbReference type="ARBA" id="ARBA00023015"/>
    </source>
</evidence>
<dbReference type="PANTHER" id="PTHR30173">
    <property type="entry name" value="SIGMA 19 FACTOR"/>
    <property type="match status" value="1"/>
</dbReference>
<dbReference type="GO" id="GO:0003677">
    <property type="term" value="F:DNA binding"/>
    <property type="evidence" value="ECO:0007669"/>
    <property type="project" value="InterPro"/>
</dbReference>
<feature type="domain" description="RNA polymerase sigma-70 region 2" evidence="6">
    <location>
        <begin position="10"/>
        <end position="75"/>
    </location>
</feature>
<evidence type="ECO:0000259" key="6">
    <source>
        <dbReference type="Pfam" id="PF04542"/>
    </source>
</evidence>
<evidence type="ECO:0000256" key="5">
    <source>
        <dbReference type="ARBA" id="ARBA00023163"/>
    </source>
</evidence>
<evidence type="ECO:0000256" key="2">
    <source>
        <dbReference type="ARBA" id="ARBA00011344"/>
    </source>
</evidence>
<sequence length="305" mass="33045">MAELAAVHDELRPLMFSIAYRMLGSVTEAEDVVQEAFLRMHRAAADGTDPDNAEAYATTVTTRLAIDALRSARRRREAYIGSWLPEPWLTSGDEPAERAERTDTLSTALLVVLETLSPVERAVFLLREVFEYGYAEIAAIVDRTEPMCRQSMARAQQHLDRRRPRFDPSREQRDRLAGEFVAACGSGDVEALKALLAEDVVFHGDGGGRAPAVRHPVSGALQVARFVAGLARQAARANLELSTAHVNGQPGLITSAGDGVLGVMSMVIVDGRIRSLHNVINPDKLQHLGPVGDINTHLSGPAAGK</sequence>
<dbReference type="Pfam" id="PF08281">
    <property type="entry name" value="Sigma70_r4_2"/>
    <property type="match status" value="1"/>
</dbReference>
<comment type="caution">
    <text evidence="9">The sequence shown here is derived from an EMBL/GenBank/DDBJ whole genome shotgun (WGS) entry which is preliminary data.</text>
</comment>
<reference evidence="9 10" key="1">
    <citation type="submission" date="2018-03" db="EMBL/GenBank/DDBJ databases">
        <title>Genomic Encyclopedia of Archaeal and Bacterial Type Strains, Phase II (KMG-II): from individual species to whole genera.</title>
        <authorList>
            <person name="Goeker M."/>
        </authorList>
    </citation>
    <scope>NUCLEOTIDE SEQUENCE [LARGE SCALE GENOMIC DNA]</scope>
    <source>
        <strain evidence="9 10">DSM 45211</strain>
    </source>
</reference>
<dbReference type="GO" id="GO:0006352">
    <property type="term" value="P:DNA-templated transcription initiation"/>
    <property type="evidence" value="ECO:0007669"/>
    <property type="project" value="InterPro"/>
</dbReference>
<dbReference type="InterPro" id="IPR032710">
    <property type="entry name" value="NTF2-like_dom_sf"/>
</dbReference>
<dbReference type="InterPro" id="IPR007627">
    <property type="entry name" value="RNA_pol_sigma70_r2"/>
</dbReference>
<feature type="domain" description="SnoaL-like" evidence="8">
    <location>
        <begin position="179"/>
        <end position="255"/>
    </location>
</feature>
<gene>
    <name evidence="9" type="ORF">CLV30_110105</name>
</gene>
<dbReference type="InterPro" id="IPR013249">
    <property type="entry name" value="RNA_pol_sigma70_r4_t2"/>
</dbReference>
<feature type="domain" description="RNA polymerase sigma factor 70 region 4 type 2" evidence="7">
    <location>
        <begin position="108"/>
        <end position="159"/>
    </location>
</feature>
<dbReference type="Proteomes" id="UP000243528">
    <property type="component" value="Unassembled WGS sequence"/>
</dbReference>
<dbReference type="PANTHER" id="PTHR30173:SF36">
    <property type="entry name" value="ECF RNA POLYMERASE SIGMA FACTOR SIGJ"/>
    <property type="match status" value="1"/>
</dbReference>
<evidence type="ECO:0000313" key="10">
    <source>
        <dbReference type="Proteomes" id="UP000243528"/>
    </source>
</evidence>
<keyword evidence="10" id="KW-1185">Reference proteome</keyword>
<evidence type="ECO:0000259" key="7">
    <source>
        <dbReference type="Pfam" id="PF08281"/>
    </source>
</evidence>
<dbReference type="Gene3D" id="1.10.1740.10">
    <property type="match status" value="1"/>
</dbReference>
<dbReference type="InterPro" id="IPR014284">
    <property type="entry name" value="RNA_pol_sigma-70_dom"/>
</dbReference>
<keyword evidence="4" id="KW-0731">Sigma factor</keyword>
<evidence type="ECO:0000259" key="8">
    <source>
        <dbReference type="Pfam" id="PF12680"/>
    </source>
</evidence>
<dbReference type="GO" id="GO:0016987">
    <property type="term" value="F:sigma factor activity"/>
    <property type="evidence" value="ECO:0007669"/>
    <property type="project" value="UniProtKB-KW"/>
</dbReference>
<dbReference type="EMBL" id="PYGE01000010">
    <property type="protein sequence ID" value="PSL02452.1"/>
    <property type="molecule type" value="Genomic_DNA"/>
</dbReference>
<organism evidence="9 10">
    <name type="scientific">Haloactinopolyspora alba</name>
    <dbReference type="NCBI Taxonomy" id="648780"/>
    <lineage>
        <taxon>Bacteria</taxon>
        <taxon>Bacillati</taxon>
        <taxon>Actinomycetota</taxon>
        <taxon>Actinomycetes</taxon>
        <taxon>Jiangellales</taxon>
        <taxon>Jiangellaceae</taxon>
        <taxon>Haloactinopolyspora</taxon>
    </lineage>
</organism>
<dbReference type="SUPFAM" id="SSF54427">
    <property type="entry name" value="NTF2-like"/>
    <property type="match status" value="1"/>
</dbReference>
<dbReference type="InterPro" id="IPR013325">
    <property type="entry name" value="RNA_pol_sigma_r2"/>
</dbReference>
<dbReference type="InterPro" id="IPR037401">
    <property type="entry name" value="SnoaL-like"/>
</dbReference>
<dbReference type="Gene3D" id="3.10.450.50">
    <property type="match status" value="1"/>
</dbReference>